<evidence type="ECO:0000256" key="1">
    <source>
        <dbReference type="SAM" id="Coils"/>
    </source>
</evidence>
<name>A0ABT5VJ78_9BACI</name>
<dbReference type="Proteomes" id="UP001148125">
    <property type="component" value="Unassembled WGS sequence"/>
</dbReference>
<gene>
    <name evidence="2" type="ORF">N7Z68_19365</name>
</gene>
<accession>A0ABT5VJ78</accession>
<keyword evidence="1" id="KW-0175">Coiled coil</keyword>
<sequence>MFTELNERLFEAKEKKRKKVKYEEHIARSDAYLEEEKDKANHLYLQLKKEKKDVSRLEKISLTNIFFTIMGKKLERLDKEQQEVIAAELKYKEAAETIIDLENELKELRTMLQTVVNAEVEYKSLLDEKERLIHDKHSALSRELYDLSEQETSIRSYVKEYEEAIQAGLASLSALQRAIHSLDKAKGWSTWDMFGGGMLTTAIKHSHLDDARKQIHYAQNQLRLFQEELLDIENHFEIKMEIGNFLTFADYFFDGIIVDWVVHGKINDSLSQAEETTAKVREILSVLDEHKNQLIDDYDEIVRKRKERLESA</sequence>
<evidence type="ECO:0000313" key="3">
    <source>
        <dbReference type="Proteomes" id="UP001148125"/>
    </source>
</evidence>
<keyword evidence="3" id="KW-1185">Reference proteome</keyword>
<reference evidence="2" key="1">
    <citation type="submission" date="2024-05" db="EMBL/GenBank/DDBJ databases">
        <title>Alkalihalobacillus sp. strain MEB203 novel alkaliphilic bacterium from Lonar Lake, India.</title>
        <authorList>
            <person name="Joshi A."/>
            <person name="Thite S."/>
            <person name="Mengade P."/>
        </authorList>
    </citation>
    <scope>NUCLEOTIDE SEQUENCE</scope>
    <source>
        <strain evidence="2">MEB 203</strain>
    </source>
</reference>
<protein>
    <submittedName>
        <fullName evidence="2">Uncharacterized protein</fullName>
    </submittedName>
</protein>
<organism evidence="2 3">
    <name type="scientific">Alkalihalobacterium chitinilyticum</name>
    <dbReference type="NCBI Taxonomy" id="2980103"/>
    <lineage>
        <taxon>Bacteria</taxon>
        <taxon>Bacillati</taxon>
        <taxon>Bacillota</taxon>
        <taxon>Bacilli</taxon>
        <taxon>Bacillales</taxon>
        <taxon>Bacillaceae</taxon>
        <taxon>Alkalihalobacterium</taxon>
    </lineage>
</organism>
<dbReference type="EMBL" id="JAOTPO010000017">
    <property type="protein sequence ID" value="MDE5415510.1"/>
    <property type="molecule type" value="Genomic_DNA"/>
</dbReference>
<dbReference type="RefSeq" id="WP_275120113.1">
    <property type="nucleotide sequence ID" value="NZ_JAOTPO010000017.1"/>
</dbReference>
<proteinExistence type="predicted"/>
<comment type="caution">
    <text evidence="2">The sequence shown here is derived from an EMBL/GenBank/DDBJ whole genome shotgun (WGS) entry which is preliminary data.</text>
</comment>
<evidence type="ECO:0000313" key="2">
    <source>
        <dbReference type="EMBL" id="MDE5415510.1"/>
    </source>
</evidence>
<feature type="coiled-coil region" evidence="1">
    <location>
        <begin position="77"/>
        <end position="135"/>
    </location>
</feature>